<dbReference type="EMBL" id="MU857824">
    <property type="protein sequence ID" value="KAK4243373.1"/>
    <property type="molecule type" value="Genomic_DNA"/>
</dbReference>
<proteinExistence type="predicted"/>
<reference evidence="2" key="2">
    <citation type="submission" date="2023-05" db="EMBL/GenBank/DDBJ databases">
        <authorList>
            <consortium name="Lawrence Berkeley National Laboratory"/>
            <person name="Steindorff A."/>
            <person name="Hensen N."/>
            <person name="Bonometti L."/>
            <person name="Westerberg I."/>
            <person name="Brannstrom I.O."/>
            <person name="Guillou S."/>
            <person name="Cros-Aarteil S."/>
            <person name="Calhoun S."/>
            <person name="Haridas S."/>
            <person name="Kuo A."/>
            <person name="Mondo S."/>
            <person name="Pangilinan J."/>
            <person name="Riley R."/>
            <person name="Labutti K."/>
            <person name="Andreopoulos B."/>
            <person name="Lipzen A."/>
            <person name="Chen C."/>
            <person name="Yanf M."/>
            <person name="Daum C."/>
            <person name="Ng V."/>
            <person name="Clum A."/>
            <person name="Ohm R."/>
            <person name="Martin F."/>
            <person name="Silar P."/>
            <person name="Natvig D."/>
            <person name="Lalanne C."/>
            <person name="Gautier V."/>
            <person name="Ament-Velasquez S.L."/>
            <person name="Kruys A."/>
            <person name="Hutchinson M.I."/>
            <person name="Powell A.J."/>
            <person name="Barry K."/>
            <person name="Miller A.N."/>
            <person name="Grigoriev I.V."/>
            <person name="Debuchy R."/>
            <person name="Gladieux P."/>
            <person name="Thoren M.H."/>
            <person name="Johannesson H."/>
        </authorList>
    </citation>
    <scope>NUCLEOTIDE SEQUENCE</scope>
    <source>
        <strain evidence="2">CBS 359.72</strain>
    </source>
</reference>
<evidence type="ECO:0000313" key="3">
    <source>
        <dbReference type="Proteomes" id="UP001303647"/>
    </source>
</evidence>
<organism evidence="2 3">
    <name type="scientific">Corynascus novoguineensis</name>
    <dbReference type="NCBI Taxonomy" id="1126955"/>
    <lineage>
        <taxon>Eukaryota</taxon>
        <taxon>Fungi</taxon>
        <taxon>Dikarya</taxon>
        <taxon>Ascomycota</taxon>
        <taxon>Pezizomycotina</taxon>
        <taxon>Sordariomycetes</taxon>
        <taxon>Sordariomycetidae</taxon>
        <taxon>Sordariales</taxon>
        <taxon>Chaetomiaceae</taxon>
        <taxon>Corynascus</taxon>
    </lineage>
</organism>
<reference evidence="2" key="1">
    <citation type="journal article" date="2023" name="Mol. Phylogenet. Evol.">
        <title>Genome-scale phylogeny and comparative genomics of the fungal order Sordariales.</title>
        <authorList>
            <person name="Hensen N."/>
            <person name="Bonometti L."/>
            <person name="Westerberg I."/>
            <person name="Brannstrom I.O."/>
            <person name="Guillou S."/>
            <person name="Cros-Aarteil S."/>
            <person name="Calhoun S."/>
            <person name="Haridas S."/>
            <person name="Kuo A."/>
            <person name="Mondo S."/>
            <person name="Pangilinan J."/>
            <person name="Riley R."/>
            <person name="LaButti K."/>
            <person name="Andreopoulos B."/>
            <person name="Lipzen A."/>
            <person name="Chen C."/>
            <person name="Yan M."/>
            <person name="Daum C."/>
            <person name="Ng V."/>
            <person name="Clum A."/>
            <person name="Steindorff A."/>
            <person name="Ohm R.A."/>
            <person name="Martin F."/>
            <person name="Silar P."/>
            <person name="Natvig D.O."/>
            <person name="Lalanne C."/>
            <person name="Gautier V."/>
            <person name="Ament-Velasquez S.L."/>
            <person name="Kruys A."/>
            <person name="Hutchinson M.I."/>
            <person name="Powell A.J."/>
            <person name="Barry K."/>
            <person name="Miller A.N."/>
            <person name="Grigoriev I.V."/>
            <person name="Debuchy R."/>
            <person name="Gladieux P."/>
            <person name="Hiltunen Thoren M."/>
            <person name="Johannesson H."/>
        </authorList>
    </citation>
    <scope>NUCLEOTIDE SEQUENCE</scope>
    <source>
        <strain evidence="2">CBS 359.72</strain>
    </source>
</reference>
<protein>
    <submittedName>
        <fullName evidence="2">Uncharacterized protein</fullName>
    </submittedName>
</protein>
<sequence length="185" mass="19957">MHAPLLAAAALLFNAAQLTAAATTIPLSSRSSPPSEVGDPCGQELGDCAGDLTCIPLSTDCTIWAENSKDGCPGTCQIINPDEQRIYTVCGGWHLYDDCDERVERCVADPRRYDRCGPSCDGPGICHPFAEVCGLEGDPPCPEGTVCFKSKNGGQCFPLRFGSDYYEKTRAEEIVREDQDGWQSD</sequence>
<evidence type="ECO:0000313" key="2">
    <source>
        <dbReference type="EMBL" id="KAK4243373.1"/>
    </source>
</evidence>
<feature type="signal peptide" evidence="1">
    <location>
        <begin position="1"/>
        <end position="21"/>
    </location>
</feature>
<gene>
    <name evidence="2" type="ORF">C7999DRAFT_44807</name>
</gene>
<accession>A0AAN7CJQ3</accession>
<dbReference type="Proteomes" id="UP001303647">
    <property type="component" value="Unassembled WGS sequence"/>
</dbReference>
<dbReference type="AlphaFoldDB" id="A0AAN7CJQ3"/>
<comment type="caution">
    <text evidence="2">The sequence shown here is derived from an EMBL/GenBank/DDBJ whole genome shotgun (WGS) entry which is preliminary data.</text>
</comment>
<keyword evidence="1" id="KW-0732">Signal</keyword>
<evidence type="ECO:0000256" key="1">
    <source>
        <dbReference type="SAM" id="SignalP"/>
    </source>
</evidence>
<name>A0AAN7CJQ3_9PEZI</name>
<keyword evidence="3" id="KW-1185">Reference proteome</keyword>
<feature type="chain" id="PRO_5043014429" evidence="1">
    <location>
        <begin position="22"/>
        <end position="185"/>
    </location>
</feature>